<dbReference type="OrthoDB" id="3525895at2"/>
<accession>A0A0Q3PNT9</accession>
<dbReference type="EMBL" id="FUYX01000005">
    <property type="protein sequence ID" value="SKB78843.1"/>
    <property type="molecule type" value="Genomic_DNA"/>
</dbReference>
<evidence type="ECO:0000259" key="1">
    <source>
        <dbReference type="PROSITE" id="PS50042"/>
    </source>
</evidence>
<evidence type="ECO:0000313" key="2">
    <source>
        <dbReference type="EMBL" id="KQK31502.1"/>
    </source>
</evidence>
<proteinExistence type="predicted"/>
<dbReference type="CDD" id="cd00038">
    <property type="entry name" value="CAP_ED"/>
    <property type="match status" value="1"/>
</dbReference>
<evidence type="ECO:0000313" key="3">
    <source>
        <dbReference type="EMBL" id="SKB78843.1"/>
    </source>
</evidence>
<dbReference type="Pfam" id="PF00027">
    <property type="entry name" value="cNMP_binding"/>
    <property type="match status" value="1"/>
</dbReference>
<protein>
    <submittedName>
        <fullName evidence="3">Cyclic nucleotide-binding domain-containing protein</fullName>
    </submittedName>
</protein>
<dbReference type="InterPro" id="IPR000595">
    <property type="entry name" value="cNMP-bd_dom"/>
</dbReference>
<feature type="domain" description="Cyclic nucleotide-binding" evidence="1">
    <location>
        <begin position="15"/>
        <end position="117"/>
    </location>
</feature>
<keyword evidence="4" id="KW-1185">Reference proteome</keyword>
<reference evidence="3 5" key="2">
    <citation type="submission" date="2017-02" db="EMBL/GenBank/DDBJ databases">
        <authorList>
            <person name="Peterson S.W."/>
        </authorList>
    </citation>
    <scope>NUCLEOTIDE SEQUENCE [LARGE SCALE GENOMIC DNA]</scope>
    <source>
        <strain evidence="3 5">DSM 9653</strain>
    </source>
</reference>
<evidence type="ECO:0000313" key="5">
    <source>
        <dbReference type="Proteomes" id="UP000190130"/>
    </source>
</evidence>
<dbReference type="Gene3D" id="2.60.120.10">
    <property type="entry name" value="Jelly Rolls"/>
    <property type="match status" value="1"/>
</dbReference>
<evidence type="ECO:0000313" key="4">
    <source>
        <dbReference type="Proteomes" id="UP000051562"/>
    </source>
</evidence>
<dbReference type="InterPro" id="IPR018490">
    <property type="entry name" value="cNMP-bd_dom_sf"/>
</dbReference>
<dbReference type="InterPro" id="IPR014710">
    <property type="entry name" value="RmlC-like_jellyroll"/>
</dbReference>
<dbReference type="EMBL" id="LMAR01000023">
    <property type="protein sequence ID" value="KQK31502.1"/>
    <property type="molecule type" value="Genomic_DNA"/>
</dbReference>
<dbReference type="RefSeq" id="WP_055727268.1">
    <property type="nucleotide sequence ID" value="NZ_FUYX01000005.1"/>
</dbReference>
<dbReference type="STRING" id="53254.SAMN05660750_02356"/>
<gene>
    <name evidence="2" type="ORF">ARD30_03625</name>
    <name evidence="3" type="ORF">SAMN05660750_02356</name>
</gene>
<organism evidence="2 4">
    <name type="scientific">Bosea thiooxidans</name>
    <dbReference type="NCBI Taxonomy" id="53254"/>
    <lineage>
        <taxon>Bacteria</taxon>
        <taxon>Pseudomonadati</taxon>
        <taxon>Pseudomonadota</taxon>
        <taxon>Alphaproteobacteria</taxon>
        <taxon>Hyphomicrobiales</taxon>
        <taxon>Boseaceae</taxon>
        <taxon>Bosea</taxon>
    </lineage>
</organism>
<sequence>MTLENDIGCLRGLSLFQNMPASRLKLVALMGERLHFEPGAIIIDGANQSEGVYVVLEGEVEFSQQHGSGEGRRFQKDTGSIIGDVSLLSGQRFLGTVSARTAVSALRIPKDLFFELLQTVPEFSLAVCRDLAARVHRLASVLLRESEAVS</sequence>
<dbReference type="SMART" id="SM00100">
    <property type="entry name" value="cNMP"/>
    <property type="match status" value="1"/>
</dbReference>
<dbReference type="SUPFAM" id="SSF51206">
    <property type="entry name" value="cAMP-binding domain-like"/>
    <property type="match status" value="1"/>
</dbReference>
<dbReference type="Proteomes" id="UP000051562">
    <property type="component" value="Unassembled WGS sequence"/>
</dbReference>
<reference evidence="2 4" key="1">
    <citation type="submission" date="2015-10" db="EMBL/GenBank/DDBJ databases">
        <title>Draft genome of Bosea thiooxidans.</title>
        <authorList>
            <person name="Wang X."/>
        </authorList>
    </citation>
    <scope>NUCLEOTIDE SEQUENCE [LARGE SCALE GENOMIC DNA]</scope>
    <source>
        <strain evidence="2 4">CGMCC 9174</strain>
    </source>
</reference>
<name>A0A0Q3PNT9_9HYPH</name>
<dbReference type="PROSITE" id="PS50042">
    <property type="entry name" value="CNMP_BINDING_3"/>
    <property type="match status" value="1"/>
</dbReference>
<dbReference type="Proteomes" id="UP000190130">
    <property type="component" value="Unassembled WGS sequence"/>
</dbReference>
<dbReference type="AlphaFoldDB" id="A0A0Q3PNT9"/>